<dbReference type="EnsemblPlants" id="KEH31381">
    <property type="protein sequence ID" value="KEH31381"/>
    <property type="gene ID" value="MTR_4g094635"/>
</dbReference>
<evidence type="ECO:0000313" key="3">
    <source>
        <dbReference type="EnsemblPlants" id="KEH31381"/>
    </source>
</evidence>
<name>A0A072UPW7_MEDTR</name>
<keyword evidence="1 2" id="KW-0812">Transmembrane</keyword>
<protein>
    <submittedName>
        <fullName evidence="2">Transmembrane protein, putative</fullName>
    </submittedName>
</protein>
<evidence type="ECO:0000313" key="4">
    <source>
        <dbReference type="Proteomes" id="UP000002051"/>
    </source>
</evidence>
<dbReference type="PANTHER" id="PTHR33726:SF3">
    <property type="entry name" value="TRANSMEMBRANE PROTEIN"/>
    <property type="match status" value="1"/>
</dbReference>
<reference evidence="2 4" key="1">
    <citation type="journal article" date="2011" name="Nature">
        <title>The Medicago genome provides insight into the evolution of rhizobial symbioses.</title>
        <authorList>
            <person name="Young N.D."/>
            <person name="Debelle F."/>
            <person name="Oldroyd G.E."/>
            <person name="Geurts R."/>
            <person name="Cannon S.B."/>
            <person name="Udvardi M.K."/>
            <person name="Benedito V.A."/>
            <person name="Mayer K.F."/>
            <person name="Gouzy J."/>
            <person name="Schoof H."/>
            <person name="Van de Peer Y."/>
            <person name="Proost S."/>
            <person name="Cook D.R."/>
            <person name="Meyers B.C."/>
            <person name="Spannagl M."/>
            <person name="Cheung F."/>
            <person name="De Mita S."/>
            <person name="Krishnakumar V."/>
            <person name="Gundlach H."/>
            <person name="Zhou S."/>
            <person name="Mudge J."/>
            <person name="Bharti A.K."/>
            <person name="Murray J.D."/>
            <person name="Naoumkina M.A."/>
            <person name="Rosen B."/>
            <person name="Silverstein K.A."/>
            <person name="Tang H."/>
            <person name="Rombauts S."/>
            <person name="Zhao P.X."/>
            <person name="Zhou P."/>
            <person name="Barbe V."/>
            <person name="Bardou P."/>
            <person name="Bechner M."/>
            <person name="Bellec A."/>
            <person name="Berger A."/>
            <person name="Berges H."/>
            <person name="Bidwell S."/>
            <person name="Bisseling T."/>
            <person name="Choisne N."/>
            <person name="Couloux A."/>
            <person name="Denny R."/>
            <person name="Deshpande S."/>
            <person name="Dai X."/>
            <person name="Doyle J.J."/>
            <person name="Dudez A.M."/>
            <person name="Farmer A.D."/>
            <person name="Fouteau S."/>
            <person name="Franken C."/>
            <person name="Gibelin C."/>
            <person name="Gish J."/>
            <person name="Goldstein S."/>
            <person name="Gonzalez A.J."/>
            <person name="Green P.J."/>
            <person name="Hallab A."/>
            <person name="Hartog M."/>
            <person name="Hua A."/>
            <person name="Humphray S.J."/>
            <person name="Jeong D.H."/>
            <person name="Jing Y."/>
            <person name="Jocker A."/>
            <person name="Kenton S.M."/>
            <person name="Kim D.J."/>
            <person name="Klee K."/>
            <person name="Lai H."/>
            <person name="Lang C."/>
            <person name="Lin S."/>
            <person name="Macmil S.L."/>
            <person name="Magdelenat G."/>
            <person name="Matthews L."/>
            <person name="McCorrison J."/>
            <person name="Monaghan E.L."/>
            <person name="Mun J.H."/>
            <person name="Najar F.Z."/>
            <person name="Nicholson C."/>
            <person name="Noirot C."/>
            <person name="O'Bleness M."/>
            <person name="Paule C.R."/>
            <person name="Poulain J."/>
            <person name="Prion F."/>
            <person name="Qin B."/>
            <person name="Qu C."/>
            <person name="Retzel E.F."/>
            <person name="Riddle C."/>
            <person name="Sallet E."/>
            <person name="Samain S."/>
            <person name="Samson N."/>
            <person name="Sanders I."/>
            <person name="Saurat O."/>
            <person name="Scarpelli C."/>
            <person name="Schiex T."/>
            <person name="Segurens B."/>
            <person name="Severin A.J."/>
            <person name="Sherrier D.J."/>
            <person name="Shi R."/>
            <person name="Sims S."/>
            <person name="Singer S.R."/>
            <person name="Sinharoy S."/>
            <person name="Sterck L."/>
            <person name="Viollet A."/>
            <person name="Wang B.B."/>
            <person name="Wang K."/>
            <person name="Wang M."/>
            <person name="Wang X."/>
            <person name="Warfsmann J."/>
            <person name="Weissenbach J."/>
            <person name="White D.D."/>
            <person name="White J.D."/>
            <person name="Wiley G.B."/>
            <person name="Wincker P."/>
            <person name="Xing Y."/>
            <person name="Yang L."/>
            <person name="Yao Z."/>
            <person name="Ying F."/>
            <person name="Zhai J."/>
            <person name="Zhou L."/>
            <person name="Zuber A."/>
            <person name="Denarie J."/>
            <person name="Dixon R.A."/>
            <person name="May G.D."/>
            <person name="Schwartz D.C."/>
            <person name="Rogers J."/>
            <person name="Quetier F."/>
            <person name="Town C.D."/>
            <person name="Roe B.A."/>
        </authorList>
    </citation>
    <scope>NUCLEOTIDE SEQUENCE [LARGE SCALE GENOMIC DNA]</scope>
    <source>
        <strain evidence="2">A17</strain>
        <strain evidence="3 4">cv. Jemalong A17</strain>
    </source>
</reference>
<dbReference type="Proteomes" id="UP000002051">
    <property type="component" value="Chromosome 4"/>
</dbReference>
<sequence>MVSLFDVKNVFDGGKNVMSIVGKKRSLLKRLKKEALRLKFLWKSSSFKWNTLTLPVSFMEDVVFKVVSAFEAVVLVLTLCFFYLCCGCSF</sequence>
<organism evidence="2 4">
    <name type="scientific">Medicago truncatula</name>
    <name type="common">Barrel medic</name>
    <name type="synonym">Medicago tribuloides</name>
    <dbReference type="NCBI Taxonomy" id="3880"/>
    <lineage>
        <taxon>Eukaryota</taxon>
        <taxon>Viridiplantae</taxon>
        <taxon>Streptophyta</taxon>
        <taxon>Embryophyta</taxon>
        <taxon>Tracheophyta</taxon>
        <taxon>Spermatophyta</taxon>
        <taxon>Magnoliopsida</taxon>
        <taxon>eudicotyledons</taxon>
        <taxon>Gunneridae</taxon>
        <taxon>Pentapetalae</taxon>
        <taxon>rosids</taxon>
        <taxon>fabids</taxon>
        <taxon>Fabales</taxon>
        <taxon>Fabaceae</taxon>
        <taxon>Papilionoideae</taxon>
        <taxon>50 kb inversion clade</taxon>
        <taxon>NPAAA clade</taxon>
        <taxon>Hologalegina</taxon>
        <taxon>IRL clade</taxon>
        <taxon>Trifolieae</taxon>
        <taxon>Medicago</taxon>
    </lineage>
</organism>
<keyword evidence="1" id="KW-1133">Transmembrane helix</keyword>
<accession>A0A072UPW7</accession>
<dbReference type="AlphaFoldDB" id="A0A072UPW7"/>
<proteinExistence type="predicted"/>
<evidence type="ECO:0000313" key="2">
    <source>
        <dbReference type="EMBL" id="KEH31381.1"/>
    </source>
</evidence>
<feature type="transmembrane region" description="Helical" evidence="1">
    <location>
        <begin position="62"/>
        <end position="86"/>
    </location>
</feature>
<dbReference type="EMBL" id="CM001220">
    <property type="protein sequence ID" value="KEH31381.1"/>
    <property type="molecule type" value="Genomic_DNA"/>
</dbReference>
<keyword evidence="1" id="KW-0472">Membrane</keyword>
<dbReference type="PANTHER" id="PTHR33726">
    <property type="entry name" value="TRANSMEMBRANE PROTEIN"/>
    <property type="match status" value="1"/>
</dbReference>
<gene>
    <name evidence="2" type="ordered locus">MTR_4g094635</name>
</gene>
<reference evidence="3" key="3">
    <citation type="submission" date="2015-04" db="UniProtKB">
        <authorList>
            <consortium name="EnsemblPlants"/>
        </authorList>
    </citation>
    <scope>IDENTIFICATION</scope>
    <source>
        <strain evidence="3">cv. Jemalong A17</strain>
    </source>
</reference>
<evidence type="ECO:0000256" key="1">
    <source>
        <dbReference type="SAM" id="Phobius"/>
    </source>
</evidence>
<dbReference type="HOGENOM" id="CLU_174351_0_0_1"/>
<keyword evidence="4" id="KW-1185">Reference proteome</keyword>
<dbReference type="STRING" id="3880.A0A072UPW7"/>
<reference evidence="2 4" key="2">
    <citation type="journal article" date="2014" name="BMC Genomics">
        <title>An improved genome release (version Mt4.0) for the model legume Medicago truncatula.</title>
        <authorList>
            <person name="Tang H."/>
            <person name="Krishnakumar V."/>
            <person name="Bidwell S."/>
            <person name="Rosen B."/>
            <person name="Chan A."/>
            <person name="Zhou S."/>
            <person name="Gentzbittel L."/>
            <person name="Childs K.L."/>
            <person name="Yandell M."/>
            <person name="Gundlach H."/>
            <person name="Mayer K.F."/>
            <person name="Schwartz D.C."/>
            <person name="Town C.D."/>
        </authorList>
    </citation>
    <scope>GENOME REANNOTATION</scope>
    <source>
        <strain evidence="2">A17</strain>
        <strain evidence="3 4">cv. Jemalong A17</strain>
    </source>
</reference>